<reference evidence="2" key="1">
    <citation type="submission" date="2021-06" db="EMBL/GenBank/DDBJ databases">
        <authorList>
            <person name="Kallberg Y."/>
            <person name="Tangrot J."/>
            <person name="Rosling A."/>
        </authorList>
    </citation>
    <scope>NUCLEOTIDE SEQUENCE</scope>
    <source>
        <strain evidence="2">FL130A</strain>
    </source>
</reference>
<evidence type="ECO:0000256" key="1">
    <source>
        <dbReference type="SAM" id="MobiDB-lite"/>
    </source>
</evidence>
<gene>
    <name evidence="2" type="ORF">ALEPTO_LOCUS7660</name>
</gene>
<dbReference type="EMBL" id="CAJVPS010003498">
    <property type="protein sequence ID" value="CAG8590029.1"/>
    <property type="molecule type" value="Genomic_DNA"/>
</dbReference>
<evidence type="ECO:0000313" key="2">
    <source>
        <dbReference type="EMBL" id="CAG8590029.1"/>
    </source>
</evidence>
<name>A0A9N9C7M0_9GLOM</name>
<dbReference type="AlphaFoldDB" id="A0A9N9C7M0"/>
<protein>
    <submittedName>
        <fullName evidence="2">4142_t:CDS:1</fullName>
    </submittedName>
</protein>
<sequence length="194" mass="22033">MIQSKKVRRVAKTTATNPTEAAKKINDSCELNESFNSSTEFLSSSSLQISDISIPPSSDSPTLLDFDISDEQFDSLSNQQQNQTKFVDYSYSEEEFKLNENGNNYINNEDINLNLDLSSISKESSPLDLDNFEFSHSLSQSSPMPLVEQPYKQISSISKRSSKIDDLDQLHNLEDYSFNEQYVTASAWFQFISF</sequence>
<feature type="compositionally biased region" description="Basic residues" evidence="1">
    <location>
        <begin position="1"/>
        <end position="11"/>
    </location>
</feature>
<proteinExistence type="predicted"/>
<dbReference type="Proteomes" id="UP000789508">
    <property type="component" value="Unassembled WGS sequence"/>
</dbReference>
<organism evidence="2 3">
    <name type="scientific">Ambispora leptoticha</name>
    <dbReference type="NCBI Taxonomy" id="144679"/>
    <lineage>
        <taxon>Eukaryota</taxon>
        <taxon>Fungi</taxon>
        <taxon>Fungi incertae sedis</taxon>
        <taxon>Mucoromycota</taxon>
        <taxon>Glomeromycotina</taxon>
        <taxon>Glomeromycetes</taxon>
        <taxon>Archaeosporales</taxon>
        <taxon>Ambisporaceae</taxon>
        <taxon>Ambispora</taxon>
    </lineage>
</organism>
<keyword evidence="3" id="KW-1185">Reference proteome</keyword>
<evidence type="ECO:0000313" key="3">
    <source>
        <dbReference type="Proteomes" id="UP000789508"/>
    </source>
</evidence>
<comment type="caution">
    <text evidence="2">The sequence shown here is derived from an EMBL/GenBank/DDBJ whole genome shotgun (WGS) entry which is preliminary data.</text>
</comment>
<feature type="region of interest" description="Disordered" evidence="1">
    <location>
        <begin position="1"/>
        <end position="21"/>
    </location>
</feature>
<accession>A0A9N9C7M0</accession>